<keyword evidence="4" id="KW-1185">Reference proteome</keyword>
<name>A0ABD1GMF4_SALDI</name>
<evidence type="ECO:0000313" key="4">
    <source>
        <dbReference type="Proteomes" id="UP001567538"/>
    </source>
</evidence>
<feature type="domain" description="GRDP C2" evidence="1">
    <location>
        <begin position="323"/>
        <end position="445"/>
    </location>
</feature>
<dbReference type="InterPro" id="IPR057518">
    <property type="entry name" value="GRDP_C"/>
</dbReference>
<dbReference type="InterPro" id="IPR009836">
    <property type="entry name" value="GRDP-like"/>
</dbReference>
<dbReference type="AlphaFoldDB" id="A0ABD1GMF4"/>
<organism evidence="3 4">
    <name type="scientific">Salvia divinorum</name>
    <name type="common">Maria pastora</name>
    <name type="synonym">Diviner's sage</name>
    <dbReference type="NCBI Taxonomy" id="28513"/>
    <lineage>
        <taxon>Eukaryota</taxon>
        <taxon>Viridiplantae</taxon>
        <taxon>Streptophyta</taxon>
        <taxon>Embryophyta</taxon>
        <taxon>Tracheophyta</taxon>
        <taxon>Spermatophyta</taxon>
        <taxon>Magnoliopsida</taxon>
        <taxon>eudicotyledons</taxon>
        <taxon>Gunneridae</taxon>
        <taxon>Pentapetalae</taxon>
        <taxon>asterids</taxon>
        <taxon>lamiids</taxon>
        <taxon>Lamiales</taxon>
        <taxon>Lamiaceae</taxon>
        <taxon>Nepetoideae</taxon>
        <taxon>Mentheae</taxon>
        <taxon>Salviinae</taxon>
        <taxon>Salvia</taxon>
        <taxon>Salvia subgen. Calosphace</taxon>
    </lineage>
</organism>
<comment type="caution">
    <text evidence="3">The sequence shown here is derived from an EMBL/GenBank/DDBJ whole genome shotgun (WGS) entry which is preliminary data.</text>
</comment>
<protein>
    <submittedName>
        <fullName evidence="3">Glycine-rich domain-containing protein 1-like</fullName>
    </submittedName>
</protein>
<dbReference type="Pfam" id="PF07173">
    <property type="entry name" value="GRDP-like"/>
    <property type="match status" value="1"/>
</dbReference>
<accession>A0ABD1GMF4</accession>
<dbReference type="Proteomes" id="UP001567538">
    <property type="component" value="Unassembled WGS sequence"/>
</dbReference>
<evidence type="ECO:0000259" key="2">
    <source>
        <dbReference type="Pfam" id="PF25335"/>
    </source>
</evidence>
<feature type="domain" description="GRPD C-terminal" evidence="2">
    <location>
        <begin position="475"/>
        <end position="607"/>
    </location>
</feature>
<dbReference type="EMBL" id="JBEAFC010000008">
    <property type="protein sequence ID" value="KAL1545207.1"/>
    <property type="molecule type" value="Genomic_DNA"/>
</dbReference>
<dbReference type="PANTHER" id="PTHR34365:SF7">
    <property type="entry name" value="GLYCINE-RICH DOMAIN-CONTAINING PROTEIN 1"/>
    <property type="match status" value="1"/>
</dbReference>
<dbReference type="InterPro" id="IPR057458">
    <property type="entry name" value="GRDP_C2"/>
</dbReference>
<dbReference type="Pfam" id="PF25335">
    <property type="entry name" value="GRDP_C"/>
    <property type="match status" value="1"/>
</dbReference>
<dbReference type="PANTHER" id="PTHR34365">
    <property type="entry name" value="ENOLASE (DUF1399)"/>
    <property type="match status" value="1"/>
</dbReference>
<evidence type="ECO:0000259" key="1">
    <source>
        <dbReference type="Pfam" id="PF25334"/>
    </source>
</evidence>
<proteinExistence type="predicted"/>
<sequence>MEKQQNLEWEAAQSIVISVDLVCAAKKHLKFLAAVDRNRWLNDGPALDRAIYRYNAYWLPLLAKHSESPLFEGPLVVPLDCEWIWHSHRLNPIRYKKDCQELYGRLLDNKNVISSVEGTLKNQTEDMWKTLFPGEPFELDLEVKQENIITGDGVVTEKFTKYDLVSAVQRQTPFFHQVSQLHMNDTRYIRGAVARYKGFLHLIKRNKEQGIQSFIVPTYDIDLIWHTHQLHPASYSEDLLKFVGRILGHDDTDSDRSKGQKLDVGFTGTNRTFEDLFGRRYWRAGAMYKGIAPSPVRLSPYSGTGMEKVPGCTQKPNLELPSRKVFEVMLEFVGVRNLPEGYDGSLFVSLSKSGTDKIFNGHRTFKIVAESSEKQVATFQCQPTGNLHCELMSSPSVSMGTTSVSLEDFLSPDSDLTVEKWFDLVSSNTTEFKPIGLRLAISVTTPTPAPYTLNMLHSQQPLPGMPQFHRNFTAIVDEDEKMLLNLHIRDLHKSRGKKECRRRVLIGNMVSGKSCTLAEFTGSKWSMVNSPWSVKIPNANNDDGHLFELTGPHTVRFFQGGRLDYDSKRGENSQHEPHQFTAIKFSPEEPYGTAVALLNMNSGTIKVKEEWFLLPSIIVTCILGNILRKTNQAPLQKVVNVNAKIGGCGGMIANYGVTGVSSGCGSCGIMMANCGVTGISSGCGSCGSMMANCGVSGGCGNMMANCGVTSTGGACGVSGSKSERVMANCGVSSTSGGCGVSGKMMANCGVSGASVSSRGDGSMMANCGVSAKSESVMANCGVSGGVGAKSESVMANCGISNGAKFESAMANCGVSGGAKSESAMANCGVGAVSGACGISSGGSGSMMANCGVSGGVKSRNMMANCGVSNGVKSERVMANCGVSAGCGVSNGKSGSMLANCGVSSGAGSEIGIGDCGDVSIVSGGCGVNLSENGSMMPNCGVSEGAKSEITMANCGVSAVSGGCGVNIGENGSTMANCGVSAISGCGVSDGESESMTANCGVSNVESGSVMANCGVGVASGVCNGESEIFMANCDVSAGESTKCGGCGVSVEAVRAGVEAN</sequence>
<dbReference type="Pfam" id="PF25334">
    <property type="entry name" value="C2_GRDP"/>
    <property type="match status" value="1"/>
</dbReference>
<gene>
    <name evidence="3" type="ORF">AAHA92_21955</name>
</gene>
<evidence type="ECO:0000313" key="3">
    <source>
        <dbReference type="EMBL" id="KAL1545207.1"/>
    </source>
</evidence>
<reference evidence="3 4" key="1">
    <citation type="submission" date="2024-06" db="EMBL/GenBank/DDBJ databases">
        <title>A chromosome level genome sequence of Diviner's sage (Salvia divinorum).</title>
        <authorList>
            <person name="Ford S.A."/>
            <person name="Ro D.-K."/>
            <person name="Ness R.W."/>
            <person name="Phillips M.A."/>
        </authorList>
    </citation>
    <scope>NUCLEOTIDE SEQUENCE [LARGE SCALE GENOMIC DNA]</scope>
    <source>
        <strain evidence="3">SAF-2024a</strain>
        <tissue evidence="3">Leaf</tissue>
    </source>
</reference>